<evidence type="ECO:0000313" key="1">
    <source>
        <dbReference type="EMBL" id="KMK50521.1"/>
    </source>
</evidence>
<dbReference type="PATRIC" id="fig|67855.3.peg.2552"/>
<comment type="caution">
    <text evidence="1">The sequence shown here is derived from an EMBL/GenBank/DDBJ whole genome shotgun (WGS) entry which is preliminary data.</text>
</comment>
<name>A0A0J5P2N4_9PAST</name>
<sequence length="223" mass="25728">MNIEKFNQEKAVFQQQEQTIIQIQSQFEQNKRILEALQNEQSEIIQRSKDKLANNQMLSVDEYVELKQTDTGLKARIEYYQALNQDLEYQLADSKQSLIKIQNHLKHIRAAIFKNKAQTLMQALFSENKKALSEIFMYLDGSDEFNPTSYDEITKEQKILRFMGEQFKGYIAKNAPMPDEYRLSSALLSDSDKLATPAQLHKQAIARSQQTTGLTGLIQQLTA</sequence>
<dbReference type="AlphaFoldDB" id="A0A0J5P2N4"/>
<accession>A0A0J5P2N4</accession>
<gene>
    <name evidence="1" type="ORF">RO21_11310</name>
</gene>
<dbReference type="STRING" id="67855.RO21_11310"/>
<proteinExistence type="predicted"/>
<organism evidence="1 2">
    <name type="scientific">Muribacter muris</name>
    <dbReference type="NCBI Taxonomy" id="67855"/>
    <lineage>
        <taxon>Bacteria</taxon>
        <taxon>Pseudomonadati</taxon>
        <taxon>Pseudomonadota</taxon>
        <taxon>Gammaproteobacteria</taxon>
        <taxon>Pasteurellales</taxon>
        <taxon>Pasteurellaceae</taxon>
        <taxon>Muribacter</taxon>
    </lineage>
</organism>
<evidence type="ECO:0000313" key="2">
    <source>
        <dbReference type="Proteomes" id="UP000036270"/>
    </source>
</evidence>
<keyword evidence="2" id="KW-1185">Reference proteome</keyword>
<reference evidence="1 2" key="1">
    <citation type="submission" date="2014-12" db="EMBL/GenBank/DDBJ databases">
        <title>Reclassification of Actinobacillus muris as Muribacter muris.</title>
        <authorList>
            <person name="Christensen H."/>
            <person name="Nicklas W."/>
            <person name="Bisgaard M."/>
        </authorList>
    </citation>
    <scope>NUCLEOTIDE SEQUENCE [LARGE SCALE GENOMIC DNA]</scope>
    <source>
        <strain evidence="1 2">Ackerman80-443D</strain>
    </source>
</reference>
<dbReference type="RefSeq" id="WP_047977886.1">
    <property type="nucleotide sequence ID" value="NZ_JWIZ01000094.1"/>
</dbReference>
<dbReference type="EMBL" id="JWIZ01000094">
    <property type="protein sequence ID" value="KMK50521.1"/>
    <property type="molecule type" value="Genomic_DNA"/>
</dbReference>
<protein>
    <submittedName>
        <fullName evidence="1">Uncharacterized protein</fullName>
    </submittedName>
</protein>
<dbReference type="Proteomes" id="UP000036270">
    <property type="component" value="Unassembled WGS sequence"/>
</dbReference>